<keyword evidence="1" id="KW-1133">Transmembrane helix</keyword>
<sequence length="134" mass="14940">MNVEKLPVWLLSFATFVFLGAGLGLYLLLTFYKPAIPSPIAVSTLPMEQENAYLLSARDALLDLEPDQTLSFKTYQNSAPRYFRIAEYSPTGEAGVFKIVFSAENGAPLPEEVESGFIHLRQPIKKGLLETMMH</sequence>
<organism evidence="2 3">
    <name type="scientific">Neolewinella agarilytica</name>
    <dbReference type="NCBI Taxonomy" id="478744"/>
    <lineage>
        <taxon>Bacteria</taxon>
        <taxon>Pseudomonadati</taxon>
        <taxon>Bacteroidota</taxon>
        <taxon>Saprospiria</taxon>
        <taxon>Saprospirales</taxon>
        <taxon>Lewinellaceae</taxon>
        <taxon>Neolewinella</taxon>
    </lineage>
</organism>
<dbReference type="Proteomes" id="UP000199021">
    <property type="component" value="Unassembled WGS sequence"/>
</dbReference>
<dbReference type="RefSeq" id="WP_090170731.1">
    <property type="nucleotide sequence ID" value="NZ_FOFB01000020.1"/>
</dbReference>
<keyword evidence="1" id="KW-0812">Transmembrane</keyword>
<gene>
    <name evidence="2" type="ORF">SAMN05444359_12060</name>
</gene>
<proteinExistence type="predicted"/>
<feature type="transmembrane region" description="Helical" evidence="1">
    <location>
        <begin position="6"/>
        <end position="29"/>
    </location>
</feature>
<accession>A0A1H9KE29</accession>
<name>A0A1H9KE29_9BACT</name>
<evidence type="ECO:0000313" key="2">
    <source>
        <dbReference type="EMBL" id="SEQ97185.1"/>
    </source>
</evidence>
<keyword evidence="1" id="KW-0472">Membrane</keyword>
<protein>
    <submittedName>
        <fullName evidence="2">Uncharacterized protein</fullName>
    </submittedName>
</protein>
<keyword evidence="3" id="KW-1185">Reference proteome</keyword>
<evidence type="ECO:0000256" key="1">
    <source>
        <dbReference type="SAM" id="Phobius"/>
    </source>
</evidence>
<dbReference type="InParanoid" id="A0A1H9KE29"/>
<dbReference type="STRING" id="478744.SAMN05444359_12060"/>
<evidence type="ECO:0000313" key="3">
    <source>
        <dbReference type="Proteomes" id="UP000199021"/>
    </source>
</evidence>
<reference evidence="3" key="1">
    <citation type="submission" date="2016-10" db="EMBL/GenBank/DDBJ databases">
        <authorList>
            <person name="Varghese N."/>
            <person name="Submissions S."/>
        </authorList>
    </citation>
    <scope>NUCLEOTIDE SEQUENCE [LARGE SCALE GENOMIC DNA]</scope>
    <source>
        <strain evidence="3">DSM 24740</strain>
    </source>
</reference>
<dbReference type="AlphaFoldDB" id="A0A1H9KE29"/>
<dbReference type="EMBL" id="FOFB01000020">
    <property type="protein sequence ID" value="SEQ97185.1"/>
    <property type="molecule type" value="Genomic_DNA"/>
</dbReference>